<sequence length="72" mass="7716">MPSSSSRYTPPPPLSSVLHGTTPLQRASLRRRGAGNLYVLSQHQSPRRGRGHSVTRTTLPPEATAGVVCPVE</sequence>
<reference evidence="2 3" key="1">
    <citation type="submission" date="2019-05" db="EMBL/GenBank/DDBJ databases">
        <title>Another draft genome of Portunus trituberculatus and its Hox gene families provides insights of decapod evolution.</title>
        <authorList>
            <person name="Jeong J.-H."/>
            <person name="Song I."/>
            <person name="Kim S."/>
            <person name="Choi T."/>
            <person name="Kim D."/>
            <person name="Ryu S."/>
            <person name="Kim W."/>
        </authorList>
    </citation>
    <scope>NUCLEOTIDE SEQUENCE [LARGE SCALE GENOMIC DNA]</scope>
    <source>
        <tissue evidence="2">Muscle</tissue>
    </source>
</reference>
<evidence type="ECO:0000313" key="2">
    <source>
        <dbReference type="EMBL" id="MPC32979.1"/>
    </source>
</evidence>
<keyword evidence="3" id="KW-1185">Reference proteome</keyword>
<dbReference type="Proteomes" id="UP000324222">
    <property type="component" value="Unassembled WGS sequence"/>
</dbReference>
<evidence type="ECO:0000313" key="3">
    <source>
        <dbReference type="Proteomes" id="UP000324222"/>
    </source>
</evidence>
<feature type="region of interest" description="Disordered" evidence="1">
    <location>
        <begin position="1"/>
        <end position="72"/>
    </location>
</feature>
<comment type="caution">
    <text evidence="2">The sequence shown here is derived from an EMBL/GenBank/DDBJ whole genome shotgun (WGS) entry which is preliminary data.</text>
</comment>
<accession>A0A5B7EII6</accession>
<organism evidence="2 3">
    <name type="scientific">Portunus trituberculatus</name>
    <name type="common">Swimming crab</name>
    <name type="synonym">Neptunus trituberculatus</name>
    <dbReference type="NCBI Taxonomy" id="210409"/>
    <lineage>
        <taxon>Eukaryota</taxon>
        <taxon>Metazoa</taxon>
        <taxon>Ecdysozoa</taxon>
        <taxon>Arthropoda</taxon>
        <taxon>Crustacea</taxon>
        <taxon>Multicrustacea</taxon>
        <taxon>Malacostraca</taxon>
        <taxon>Eumalacostraca</taxon>
        <taxon>Eucarida</taxon>
        <taxon>Decapoda</taxon>
        <taxon>Pleocyemata</taxon>
        <taxon>Brachyura</taxon>
        <taxon>Eubrachyura</taxon>
        <taxon>Portunoidea</taxon>
        <taxon>Portunidae</taxon>
        <taxon>Portuninae</taxon>
        <taxon>Portunus</taxon>
    </lineage>
</organism>
<dbReference type="AlphaFoldDB" id="A0A5B7EII6"/>
<evidence type="ECO:0000256" key="1">
    <source>
        <dbReference type="SAM" id="MobiDB-lite"/>
    </source>
</evidence>
<name>A0A5B7EII6_PORTR</name>
<protein>
    <submittedName>
        <fullName evidence="2">Uncharacterized protein</fullName>
    </submittedName>
</protein>
<gene>
    <name evidence="2" type="ORF">E2C01_026317</name>
</gene>
<proteinExistence type="predicted"/>
<dbReference type="EMBL" id="VSRR010002734">
    <property type="protein sequence ID" value="MPC32979.1"/>
    <property type="molecule type" value="Genomic_DNA"/>
</dbReference>